<protein>
    <submittedName>
        <fullName evidence="3">Heavy-metal-associated domain-containing protein</fullName>
    </submittedName>
</protein>
<evidence type="ECO:0000313" key="3">
    <source>
        <dbReference type="EMBL" id="TJZ69046.1"/>
    </source>
</evidence>
<dbReference type="PANTHER" id="PTHR46594:SF4">
    <property type="entry name" value="P-TYPE CATION-TRANSPORTING ATPASE"/>
    <property type="match status" value="1"/>
</dbReference>
<dbReference type="OrthoDB" id="9813965at2"/>
<reference evidence="3 4" key="1">
    <citation type="submission" date="2019-04" db="EMBL/GenBank/DDBJ databases">
        <title>Chitiniphilus eburnea sp. nov., a novel chitinolytic bacterium isolated from aquaculture sludge.</title>
        <authorList>
            <person name="Sheng M."/>
        </authorList>
    </citation>
    <scope>NUCLEOTIDE SEQUENCE [LARGE SCALE GENOMIC DNA]</scope>
    <source>
        <strain evidence="3 4">HX-2-15</strain>
    </source>
</reference>
<dbReference type="AlphaFoldDB" id="A0A4U0PLN9"/>
<dbReference type="FunFam" id="3.30.70.100:FF:000005">
    <property type="entry name" value="Copper-exporting P-type ATPase A"/>
    <property type="match status" value="1"/>
</dbReference>
<dbReference type="PROSITE" id="PS50846">
    <property type="entry name" value="HMA_2"/>
    <property type="match status" value="1"/>
</dbReference>
<evidence type="ECO:0000313" key="4">
    <source>
        <dbReference type="Proteomes" id="UP000310016"/>
    </source>
</evidence>
<dbReference type="InterPro" id="IPR006121">
    <property type="entry name" value="HMA_dom"/>
</dbReference>
<gene>
    <name evidence="3" type="ORF">FAZ21_15385</name>
</gene>
<dbReference type="RefSeq" id="WP_136774329.1">
    <property type="nucleotide sequence ID" value="NZ_CP156074.1"/>
</dbReference>
<evidence type="ECO:0000256" key="1">
    <source>
        <dbReference type="ARBA" id="ARBA00022723"/>
    </source>
</evidence>
<dbReference type="PROSITE" id="PS01047">
    <property type="entry name" value="HMA_1"/>
    <property type="match status" value="1"/>
</dbReference>
<feature type="domain" description="HMA" evidence="2">
    <location>
        <begin position="2"/>
        <end position="68"/>
    </location>
</feature>
<sequence>MEHINIGIEGMSCGGCVASVTRALQAVEGVTDVAVTLAPGAASVTFDPADTDRRTIETAIEDAGYDVVR</sequence>
<keyword evidence="1" id="KW-0479">Metal-binding</keyword>
<dbReference type="CDD" id="cd00371">
    <property type="entry name" value="HMA"/>
    <property type="match status" value="1"/>
</dbReference>
<name>A0A4U0PLN9_9NEIS</name>
<dbReference type="Gene3D" id="3.30.70.100">
    <property type="match status" value="1"/>
</dbReference>
<proteinExistence type="predicted"/>
<keyword evidence="4" id="KW-1185">Reference proteome</keyword>
<organism evidence="3 4">
    <name type="scientific">Chitiniphilus eburneus</name>
    <dbReference type="NCBI Taxonomy" id="2571148"/>
    <lineage>
        <taxon>Bacteria</taxon>
        <taxon>Pseudomonadati</taxon>
        <taxon>Pseudomonadota</taxon>
        <taxon>Betaproteobacteria</taxon>
        <taxon>Neisseriales</taxon>
        <taxon>Chitinibacteraceae</taxon>
        <taxon>Chitiniphilus</taxon>
    </lineage>
</organism>
<accession>A0A4U0PLN9</accession>
<dbReference type="InterPro" id="IPR017969">
    <property type="entry name" value="Heavy-metal-associated_CS"/>
</dbReference>
<dbReference type="SUPFAM" id="SSF55008">
    <property type="entry name" value="HMA, heavy metal-associated domain"/>
    <property type="match status" value="1"/>
</dbReference>
<dbReference type="EMBL" id="SUMF01000022">
    <property type="protein sequence ID" value="TJZ69046.1"/>
    <property type="molecule type" value="Genomic_DNA"/>
</dbReference>
<dbReference type="PRINTS" id="PR00946">
    <property type="entry name" value="HGSCAVENGER"/>
</dbReference>
<dbReference type="InterPro" id="IPR001802">
    <property type="entry name" value="MerP/CopZ"/>
</dbReference>
<dbReference type="Proteomes" id="UP000310016">
    <property type="component" value="Unassembled WGS sequence"/>
</dbReference>
<evidence type="ECO:0000259" key="2">
    <source>
        <dbReference type="PROSITE" id="PS50846"/>
    </source>
</evidence>
<dbReference type="PANTHER" id="PTHR46594">
    <property type="entry name" value="P-TYPE CATION-TRANSPORTING ATPASE"/>
    <property type="match status" value="1"/>
</dbReference>
<dbReference type="InterPro" id="IPR036163">
    <property type="entry name" value="HMA_dom_sf"/>
</dbReference>
<dbReference type="GO" id="GO:0046872">
    <property type="term" value="F:metal ion binding"/>
    <property type="evidence" value="ECO:0007669"/>
    <property type="project" value="UniProtKB-KW"/>
</dbReference>
<comment type="caution">
    <text evidence="3">The sequence shown here is derived from an EMBL/GenBank/DDBJ whole genome shotgun (WGS) entry which is preliminary data.</text>
</comment>
<dbReference type="Pfam" id="PF00403">
    <property type="entry name" value="HMA"/>
    <property type="match status" value="1"/>
</dbReference>